<evidence type="ECO:0000259" key="1">
    <source>
        <dbReference type="Pfam" id="PF14033"/>
    </source>
</evidence>
<dbReference type="EMBL" id="JACAZI010000034">
    <property type="protein sequence ID" value="KAF7328813.1"/>
    <property type="molecule type" value="Genomic_DNA"/>
</dbReference>
<dbReference type="Pfam" id="PF14033">
    <property type="entry name" value="DUF4246"/>
    <property type="match status" value="2"/>
</dbReference>
<dbReference type="PANTHER" id="PTHR33119:SF1">
    <property type="entry name" value="FE2OG DIOXYGENASE DOMAIN-CONTAINING PROTEIN"/>
    <property type="match status" value="1"/>
</dbReference>
<gene>
    <name evidence="2" type="ORF">MVEN_02510200</name>
</gene>
<evidence type="ECO:0000313" key="2">
    <source>
        <dbReference type="EMBL" id="KAF7328813.1"/>
    </source>
</evidence>
<proteinExistence type="predicted"/>
<sequence length="233" mass="26733">MNCIWGDAYHEEDRPNYDEYVRELINGEDYDAEKEEWYDSQKILPEARVYTGELEDTVSPITLRGGTNQCVIKYADIHLTPESSLHAGGSWHIEGMANRHIVASGIYYHYDDYVQEIGQMHCVSPFELLDRSNLLGHCKILAIFLGDPTIDCPIPSATNVPPQQVEWACDELQELFENEQRSLVSRLPQELVDPIKEQEAEAYGLKLMEERTVFGEKHSDIAYGVQFNSCEHY</sequence>
<dbReference type="InterPro" id="IPR025340">
    <property type="entry name" value="DUF4246"/>
</dbReference>
<dbReference type="AlphaFoldDB" id="A0A8H6U0C3"/>
<feature type="domain" description="DUF4246" evidence="1">
    <location>
        <begin position="121"/>
        <end position="169"/>
    </location>
</feature>
<feature type="domain" description="DUF4246" evidence="1">
    <location>
        <begin position="19"/>
        <end position="113"/>
    </location>
</feature>
<dbReference type="InterPro" id="IPR049192">
    <property type="entry name" value="DUF4246_C"/>
</dbReference>
<evidence type="ECO:0000313" key="3">
    <source>
        <dbReference type="Proteomes" id="UP000620124"/>
    </source>
</evidence>
<name>A0A8H6U0C3_9AGAR</name>
<reference evidence="2" key="1">
    <citation type="submission" date="2020-05" db="EMBL/GenBank/DDBJ databases">
        <title>Mycena genomes resolve the evolution of fungal bioluminescence.</title>
        <authorList>
            <person name="Tsai I.J."/>
        </authorList>
    </citation>
    <scope>NUCLEOTIDE SEQUENCE</scope>
    <source>
        <strain evidence="2">CCC161011</strain>
    </source>
</reference>
<accession>A0A8H6U0C3</accession>
<protein>
    <recommendedName>
        <fullName evidence="1">DUF4246 domain-containing protein</fullName>
    </recommendedName>
</protein>
<keyword evidence="3" id="KW-1185">Reference proteome</keyword>
<dbReference type="OrthoDB" id="415532at2759"/>
<dbReference type="Proteomes" id="UP000620124">
    <property type="component" value="Unassembled WGS sequence"/>
</dbReference>
<dbReference type="PANTHER" id="PTHR33119">
    <property type="entry name" value="IFI3P"/>
    <property type="match status" value="1"/>
</dbReference>
<organism evidence="2 3">
    <name type="scientific">Mycena venus</name>
    <dbReference type="NCBI Taxonomy" id="2733690"/>
    <lineage>
        <taxon>Eukaryota</taxon>
        <taxon>Fungi</taxon>
        <taxon>Dikarya</taxon>
        <taxon>Basidiomycota</taxon>
        <taxon>Agaricomycotina</taxon>
        <taxon>Agaricomycetes</taxon>
        <taxon>Agaricomycetidae</taxon>
        <taxon>Agaricales</taxon>
        <taxon>Marasmiineae</taxon>
        <taxon>Mycenaceae</taxon>
        <taxon>Mycena</taxon>
    </lineage>
</organism>
<comment type="caution">
    <text evidence="2">The sequence shown here is derived from an EMBL/GenBank/DDBJ whole genome shotgun (WGS) entry which is preliminary data.</text>
</comment>